<dbReference type="AlphaFoldDB" id="A0A9N9BFM4"/>
<reference evidence="1" key="1">
    <citation type="submission" date="2021-06" db="EMBL/GenBank/DDBJ databases">
        <authorList>
            <person name="Kallberg Y."/>
            <person name="Tangrot J."/>
            <person name="Rosling A."/>
        </authorList>
    </citation>
    <scope>NUCLEOTIDE SEQUENCE</scope>
    <source>
        <strain evidence="1">IA702</strain>
    </source>
</reference>
<accession>A0A9N9BFM4</accession>
<dbReference type="Gene3D" id="3.90.550.10">
    <property type="entry name" value="Spore Coat Polysaccharide Biosynthesis Protein SpsA, Chain A"/>
    <property type="match status" value="1"/>
</dbReference>
<dbReference type="GO" id="GO:0016757">
    <property type="term" value="F:glycosyltransferase activity"/>
    <property type="evidence" value="ECO:0007669"/>
    <property type="project" value="InterPro"/>
</dbReference>
<comment type="caution">
    <text evidence="1">The sequence shown here is derived from an EMBL/GenBank/DDBJ whole genome shotgun (WGS) entry which is preliminary data.</text>
</comment>
<keyword evidence="2" id="KW-1185">Reference proteome</keyword>
<dbReference type="OrthoDB" id="2014201at2759"/>
<dbReference type="EMBL" id="CAJVPJ010000933">
    <property type="protein sequence ID" value="CAG8566262.1"/>
    <property type="molecule type" value="Genomic_DNA"/>
</dbReference>
<sequence>MEAKKCWVTLATAKSYVQGVICLAKSLMRVKTKFPLLVLMLNLEGGETDITREDYDELIKLGSSYHFQFIYIKEINRVRSNATRYIWERFRNVSTKLRVWEVEGYDLVGLLDADMCIMHNMDELLELDLDDNTIAACHACVCNPLKINMYPANWIPENCAYTNGPIHPASASQAPITNSESYFNSGLIILRPSKSKFNEIHDHLLNHENPDSLLFEDQDLLNEVYKGNWIGLPYVYNALKTLRKCHPLIWSDKSVKNVHYILDDKPWKEDIEKMRAMTVDERSDIWILNNWWWKVYKDEEWKDEDFEDVTN</sequence>
<name>A0A9N9BFM4_9GLOM</name>
<evidence type="ECO:0000313" key="2">
    <source>
        <dbReference type="Proteomes" id="UP000789572"/>
    </source>
</evidence>
<dbReference type="Proteomes" id="UP000789572">
    <property type="component" value="Unassembled WGS sequence"/>
</dbReference>
<dbReference type="InterPro" id="IPR050587">
    <property type="entry name" value="GNT1/Glycosyltrans_8"/>
</dbReference>
<dbReference type="InterPro" id="IPR002495">
    <property type="entry name" value="Glyco_trans_8"/>
</dbReference>
<dbReference type="Pfam" id="PF01501">
    <property type="entry name" value="Glyco_transf_8"/>
    <property type="match status" value="1"/>
</dbReference>
<dbReference type="PANTHER" id="PTHR11183">
    <property type="entry name" value="GLYCOGENIN SUBFAMILY MEMBER"/>
    <property type="match status" value="1"/>
</dbReference>
<organism evidence="1 2">
    <name type="scientific">Paraglomus occultum</name>
    <dbReference type="NCBI Taxonomy" id="144539"/>
    <lineage>
        <taxon>Eukaryota</taxon>
        <taxon>Fungi</taxon>
        <taxon>Fungi incertae sedis</taxon>
        <taxon>Mucoromycota</taxon>
        <taxon>Glomeromycotina</taxon>
        <taxon>Glomeromycetes</taxon>
        <taxon>Paraglomerales</taxon>
        <taxon>Paraglomeraceae</taxon>
        <taxon>Paraglomus</taxon>
    </lineage>
</organism>
<evidence type="ECO:0000313" key="1">
    <source>
        <dbReference type="EMBL" id="CAG8566262.1"/>
    </source>
</evidence>
<dbReference type="InterPro" id="IPR029044">
    <property type="entry name" value="Nucleotide-diphossugar_trans"/>
</dbReference>
<protein>
    <submittedName>
        <fullName evidence="1">6919_t:CDS:1</fullName>
    </submittedName>
</protein>
<dbReference type="SUPFAM" id="SSF53448">
    <property type="entry name" value="Nucleotide-diphospho-sugar transferases"/>
    <property type="match status" value="1"/>
</dbReference>
<proteinExistence type="predicted"/>
<gene>
    <name evidence="1" type="ORF">POCULU_LOCUS5763</name>
</gene>